<dbReference type="Gene3D" id="3.40.30.10">
    <property type="entry name" value="Glutaredoxin"/>
    <property type="match status" value="1"/>
</dbReference>
<evidence type="ECO:0000313" key="6">
    <source>
        <dbReference type="Proteomes" id="UP001596410"/>
    </source>
</evidence>
<keyword evidence="6" id="KW-1185">Reference proteome</keyword>
<dbReference type="PROSITE" id="PS51352">
    <property type="entry name" value="THIOREDOXIN_2"/>
    <property type="match status" value="1"/>
</dbReference>
<comment type="similarity">
    <text evidence="1">Belongs to the thioredoxin family.</text>
</comment>
<reference evidence="6" key="1">
    <citation type="journal article" date="2019" name="Int. J. Syst. Evol. Microbiol.">
        <title>The Global Catalogue of Microorganisms (GCM) 10K type strain sequencing project: providing services to taxonomists for standard genome sequencing and annotation.</title>
        <authorList>
            <consortium name="The Broad Institute Genomics Platform"/>
            <consortium name="The Broad Institute Genome Sequencing Center for Infectious Disease"/>
            <person name="Wu L."/>
            <person name="Ma J."/>
        </authorList>
    </citation>
    <scope>NUCLEOTIDE SEQUENCE [LARGE SCALE GENOMIC DNA]</scope>
    <source>
        <strain evidence="6">CGMCC 4.1621</strain>
    </source>
</reference>
<dbReference type="PANTHER" id="PTHR45663:SF11">
    <property type="entry name" value="GEO12009P1"/>
    <property type="match status" value="1"/>
</dbReference>
<organism evidence="5 6">
    <name type="scientific">Halobacillus seohaensis</name>
    <dbReference type="NCBI Taxonomy" id="447421"/>
    <lineage>
        <taxon>Bacteria</taxon>
        <taxon>Bacillati</taxon>
        <taxon>Bacillota</taxon>
        <taxon>Bacilli</taxon>
        <taxon>Bacillales</taxon>
        <taxon>Bacillaceae</taxon>
        <taxon>Halobacillus</taxon>
    </lineage>
</organism>
<keyword evidence="2" id="KW-1015">Disulfide bond</keyword>
<dbReference type="CDD" id="cd02947">
    <property type="entry name" value="TRX_family"/>
    <property type="match status" value="1"/>
</dbReference>
<dbReference type="Proteomes" id="UP001596410">
    <property type="component" value="Unassembled WGS sequence"/>
</dbReference>
<dbReference type="InterPro" id="IPR036249">
    <property type="entry name" value="Thioredoxin-like_sf"/>
</dbReference>
<comment type="caution">
    <text evidence="5">The sequence shown here is derived from an EMBL/GenBank/DDBJ whole genome shotgun (WGS) entry which is preliminary data.</text>
</comment>
<dbReference type="RefSeq" id="WP_204711415.1">
    <property type="nucleotide sequence ID" value="NZ_JBHSZV010000048.1"/>
</dbReference>
<evidence type="ECO:0000256" key="3">
    <source>
        <dbReference type="ARBA" id="ARBA00023284"/>
    </source>
</evidence>
<evidence type="ECO:0000259" key="4">
    <source>
        <dbReference type="PROSITE" id="PS51352"/>
    </source>
</evidence>
<gene>
    <name evidence="5" type="ORF">ACFQIC_17150</name>
</gene>
<dbReference type="PANTHER" id="PTHR45663">
    <property type="entry name" value="GEO12009P1"/>
    <property type="match status" value="1"/>
</dbReference>
<dbReference type="Pfam" id="PF00085">
    <property type="entry name" value="Thioredoxin"/>
    <property type="match status" value="1"/>
</dbReference>
<evidence type="ECO:0000313" key="5">
    <source>
        <dbReference type="EMBL" id="MFC7063541.1"/>
    </source>
</evidence>
<dbReference type="EMBL" id="JBHSZV010000048">
    <property type="protein sequence ID" value="MFC7063541.1"/>
    <property type="molecule type" value="Genomic_DNA"/>
</dbReference>
<evidence type="ECO:0000256" key="1">
    <source>
        <dbReference type="ARBA" id="ARBA00008987"/>
    </source>
</evidence>
<feature type="domain" description="Thioredoxin" evidence="4">
    <location>
        <begin position="40"/>
        <end position="156"/>
    </location>
</feature>
<name>A0ABW2ERI3_9BACI</name>
<keyword evidence="3" id="KW-0676">Redox-active center</keyword>
<dbReference type="SUPFAM" id="SSF52833">
    <property type="entry name" value="Thioredoxin-like"/>
    <property type="match status" value="1"/>
</dbReference>
<proteinExistence type="inferred from homology"/>
<accession>A0ABW2ERI3</accession>
<sequence>MKRNMIIFASILVVLVVVLAFVVNYQNTQKTEGNPYGKEDLEQSTIDQLDNPNYQNQILPGELAEEVASGDPITVYFYDPECVHCQNTTPVLVPVAQDLGIDMKKLNLREFQSEWNNYQIDSTPTLIHFENGEEQARIVGERSESAFKSFFESEVLSSE</sequence>
<evidence type="ECO:0000256" key="2">
    <source>
        <dbReference type="ARBA" id="ARBA00023157"/>
    </source>
</evidence>
<protein>
    <submittedName>
        <fullName evidence="5">Thioredoxin family protein</fullName>
    </submittedName>
</protein>
<dbReference type="InterPro" id="IPR013766">
    <property type="entry name" value="Thioredoxin_domain"/>
</dbReference>